<keyword evidence="2" id="KW-1185">Reference proteome</keyword>
<comment type="caution">
    <text evidence="1">The sequence shown here is derived from an EMBL/GenBank/DDBJ whole genome shotgun (WGS) entry which is preliminary data.</text>
</comment>
<dbReference type="AlphaFoldDB" id="A0A934WQC6"/>
<organism evidence="1 2">
    <name type="scientific">Ruminococcus difficilis</name>
    <dbReference type="NCBI Taxonomy" id="2763069"/>
    <lineage>
        <taxon>Bacteria</taxon>
        <taxon>Bacillati</taxon>
        <taxon>Bacillota</taxon>
        <taxon>Clostridia</taxon>
        <taxon>Eubacteriales</taxon>
        <taxon>Oscillospiraceae</taxon>
        <taxon>Ruminococcus</taxon>
    </lineage>
</organism>
<name>A0A934WQC6_9FIRM</name>
<sequence length="76" mass="8833">MIQYDLQIGHAYNSEYGAYVTYGVTAFNRGKVICTIEDISLDMKKVEQLVKFFNEEQLSPAHLEEAIENYLYDFTI</sequence>
<dbReference type="InterPro" id="IPR017016">
    <property type="entry name" value="UCP033595"/>
</dbReference>
<reference evidence="1" key="1">
    <citation type="submission" date="2021-01" db="EMBL/GenBank/DDBJ databases">
        <title>Genome public.</title>
        <authorList>
            <person name="Liu C."/>
            <person name="Sun Q."/>
        </authorList>
    </citation>
    <scope>NUCLEOTIDE SEQUENCE</scope>
    <source>
        <strain evidence="1">M6</strain>
    </source>
</reference>
<evidence type="ECO:0000313" key="1">
    <source>
        <dbReference type="EMBL" id="MBK6087473.1"/>
    </source>
</evidence>
<evidence type="ECO:0000313" key="2">
    <source>
        <dbReference type="Proteomes" id="UP000633365"/>
    </source>
</evidence>
<accession>A0A934WQC6</accession>
<gene>
    <name evidence="1" type="ORF">JKK62_02205</name>
</gene>
<protein>
    <submittedName>
        <fullName evidence="1">Uncharacterized protein</fullName>
    </submittedName>
</protein>
<dbReference type="Pfam" id="PF20124">
    <property type="entry name" value="DUF6514"/>
    <property type="match status" value="1"/>
</dbReference>
<dbReference type="Proteomes" id="UP000633365">
    <property type="component" value="Unassembled WGS sequence"/>
</dbReference>
<dbReference type="EMBL" id="JAEQMG010000035">
    <property type="protein sequence ID" value="MBK6087473.1"/>
    <property type="molecule type" value="Genomic_DNA"/>
</dbReference>
<dbReference type="RefSeq" id="WP_201426777.1">
    <property type="nucleotide sequence ID" value="NZ_JAEQMG010000035.1"/>
</dbReference>
<proteinExistence type="predicted"/>